<dbReference type="EMBL" id="JAUCMX010000022">
    <property type="protein sequence ID" value="KAK3513187.1"/>
    <property type="molecule type" value="Genomic_DNA"/>
</dbReference>
<sequence>MLRFSLGVTRLDRIRNEYIRGTAHVGRLGDKVREARLRWFGHVQRRDKQNNLLFQPLGHSDLKHSLRVCSPGGAWLHFWFSVEDATSISSSAEEISGLEPFFSLSLLLSTWVPPSLPLGVFGPAGLRSSLGPTTRRGRRLALLLGGGCRSALLLGGGCRSALLLGGGRRSVLLLGCGRLLGPSGLTAMPVAPPHLPRRGPRSLHLPRLAPHSPHLPRLVPRPPPPPSRVASPFSSLLSRFCWTEDSFGTMGRGWWRLMNIRKSPHEYKKIKDRYVTRIGVTGAPPWSQTWGWGAQASAWWPSLMSPGLGGLPMGPGRAQPKGVK</sequence>
<keyword evidence="3" id="KW-1185">Reference proteome</keyword>
<accession>A0AAE0Q432</accession>
<evidence type="ECO:0000313" key="3">
    <source>
        <dbReference type="Proteomes" id="UP001274896"/>
    </source>
</evidence>
<evidence type="ECO:0000256" key="1">
    <source>
        <dbReference type="SAM" id="MobiDB-lite"/>
    </source>
</evidence>
<reference evidence="2" key="1">
    <citation type="submission" date="2023-06" db="EMBL/GenBank/DDBJ databases">
        <title>Male Hemibagrus guttatus genome.</title>
        <authorList>
            <person name="Bian C."/>
        </authorList>
    </citation>
    <scope>NUCLEOTIDE SEQUENCE</scope>
    <source>
        <strain evidence="2">Male_cb2023</strain>
        <tissue evidence="2">Muscle</tissue>
    </source>
</reference>
<dbReference type="Proteomes" id="UP001274896">
    <property type="component" value="Unassembled WGS sequence"/>
</dbReference>
<evidence type="ECO:0000313" key="2">
    <source>
        <dbReference type="EMBL" id="KAK3513187.1"/>
    </source>
</evidence>
<organism evidence="2 3">
    <name type="scientific">Hemibagrus guttatus</name>
    <dbReference type="NCBI Taxonomy" id="175788"/>
    <lineage>
        <taxon>Eukaryota</taxon>
        <taxon>Metazoa</taxon>
        <taxon>Chordata</taxon>
        <taxon>Craniata</taxon>
        <taxon>Vertebrata</taxon>
        <taxon>Euteleostomi</taxon>
        <taxon>Actinopterygii</taxon>
        <taxon>Neopterygii</taxon>
        <taxon>Teleostei</taxon>
        <taxon>Ostariophysi</taxon>
        <taxon>Siluriformes</taxon>
        <taxon>Bagridae</taxon>
        <taxon>Hemibagrus</taxon>
    </lineage>
</organism>
<feature type="region of interest" description="Disordered" evidence="1">
    <location>
        <begin position="199"/>
        <end position="230"/>
    </location>
</feature>
<dbReference type="AlphaFoldDB" id="A0AAE0Q432"/>
<comment type="caution">
    <text evidence="2">The sequence shown here is derived from an EMBL/GenBank/DDBJ whole genome shotgun (WGS) entry which is preliminary data.</text>
</comment>
<gene>
    <name evidence="2" type="ORF">QTP70_009755</name>
</gene>
<name>A0AAE0Q432_9TELE</name>
<protein>
    <submittedName>
        <fullName evidence="2">Uncharacterized protein</fullName>
    </submittedName>
</protein>
<proteinExistence type="predicted"/>